<accession>A0ABW5QNX3</accession>
<dbReference type="InterPro" id="IPR029058">
    <property type="entry name" value="AB_hydrolase_fold"/>
</dbReference>
<dbReference type="EMBL" id="JBHUNP010000001">
    <property type="protein sequence ID" value="MFD2649353.1"/>
    <property type="molecule type" value="Genomic_DNA"/>
</dbReference>
<name>A0ABW5QNX3_9HYPH</name>
<feature type="domain" description="Serine aminopeptidase S33" evidence="1">
    <location>
        <begin position="53"/>
        <end position="161"/>
    </location>
</feature>
<sequence length="252" mass="26706">MILTRFARSRIFKPDSIPARPAVLAGVQFSVARVRTEDGLLLDGLVSDLRLASRATLLFLHGNGGCAANRAPLIAPLAEQGYLVVVADYRGYGANPGVPEKVGLHLDAAAWLTHALAAAHGPLLVLGHSLGGAVAIELLADRPRGVAGLLTLGSFAALEMVLPAALARLTVDNIDARSAAAKLQLPWLIVHQKNDEVVPVRHSRELFRRASGNPAARFVELTGGTHALEWQLLVPLLEQLRIGSVNGPPKLS</sequence>
<keyword evidence="2" id="KW-0378">Hydrolase</keyword>
<dbReference type="Proteomes" id="UP001597521">
    <property type="component" value="Unassembled WGS sequence"/>
</dbReference>
<keyword evidence="3" id="KW-1185">Reference proteome</keyword>
<dbReference type="RefSeq" id="WP_386834870.1">
    <property type="nucleotide sequence ID" value="NZ_JBHUNP010000001.1"/>
</dbReference>
<dbReference type="SUPFAM" id="SSF53474">
    <property type="entry name" value="alpha/beta-Hydrolases"/>
    <property type="match status" value="1"/>
</dbReference>
<evidence type="ECO:0000313" key="3">
    <source>
        <dbReference type="Proteomes" id="UP001597521"/>
    </source>
</evidence>
<evidence type="ECO:0000259" key="1">
    <source>
        <dbReference type="Pfam" id="PF12146"/>
    </source>
</evidence>
<dbReference type="InterPro" id="IPR022742">
    <property type="entry name" value="Hydrolase_4"/>
</dbReference>
<organism evidence="2 3">
    <name type="scientific">Devosia albogilva</name>
    <dbReference type="NCBI Taxonomy" id="429726"/>
    <lineage>
        <taxon>Bacteria</taxon>
        <taxon>Pseudomonadati</taxon>
        <taxon>Pseudomonadota</taxon>
        <taxon>Alphaproteobacteria</taxon>
        <taxon>Hyphomicrobiales</taxon>
        <taxon>Devosiaceae</taxon>
        <taxon>Devosia</taxon>
    </lineage>
</organism>
<proteinExistence type="predicted"/>
<dbReference type="PANTHER" id="PTHR12277">
    <property type="entry name" value="ALPHA/BETA HYDROLASE DOMAIN-CONTAINING PROTEIN"/>
    <property type="match status" value="1"/>
</dbReference>
<dbReference type="Pfam" id="PF12146">
    <property type="entry name" value="Hydrolase_4"/>
    <property type="match status" value="1"/>
</dbReference>
<protein>
    <submittedName>
        <fullName evidence="2">Alpha/beta hydrolase</fullName>
    </submittedName>
</protein>
<dbReference type="Gene3D" id="3.40.50.1820">
    <property type="entry name" value="alpha/beta hydrolase"/>
    <property type="match status" value="1"/>
</dbReference>
<reference evidence="3" key="1">
    <citation type="journal article" date="2019" name="Int. J. Syst. Evol. Microbiol.">
        <title>The Global Catalogue of Microorganisms (GCM) 10K type strain sequencing project: providing services to taxonomists for standard genome sequencing and annotation.</title>
        <authorList>
            <consortium name="The Broad Institute Genomics Platform"/>
            <consortium name="The Broad Institute Genome Sequencing Center for Infectious Disease"/>
            <person name="Wu L."/>
            <person name="Ma J."/>
        </authorList>
    </citation>
    <scope>NUCLEOTIDE SEQUENCE [LARGE SCALE GENOMIC DNA]</scope>
    <source>
        <strain evidence="3">CCM 7427</strain>
    </source>
</reference>
<dbReference type="GO" id="GO:0016787">
    <property type="term" value="F:hydrolase activity"/>
    <property type="evidence" value="ECO:0007669"/>
    <property type="project" value="UniProtKB-KW"/>
</dbReference>
<gene>
    <name evidence="2" type="ORF">ACFSX5_16325</name>
</gene>
<comment type="caution">
    <text evidence="2">The sequence shown here is derived from an EMBL/GenBank/DDBJ whole genome shotgun (WGS) entry which is preliminary data.</text>
</comment>
<evidence type="ECO:0000313" key="2">
    <source>
        <dbReference type="EMBL" id="MFD2649353.1"/>
    </source>
</evidence>